<dbReference type="EMBL" id="CAJVPY010001573">
    <property type="protein sequence ID" value="CAG8527647.1"/>
    <property type="molecule type" value="Genomic_DNA"/>
</dbReference>
<dbReference type="GO" id="GO:0008270">
    <property type="term" value="F:zinc ion binding"/>
    <property type="evidence" value="ECO:0007669"/>
    <property type="project" value="UniProtKB-KW"/>
</dbReference>
<proteinExistence type="predicted"/>
<dbReference type="InterPro" id="IPR012337">
    <property type="entry name" value="RNaseH-like_sf"/>
</dbReference>
<protein>
    <submittedName>
        <fullName evidence="6">130_t:CDS:1</fullName>
    </submittedName>
</protein>
<keyword evidence="2" id="KW-0479">Metal-binding</keyword>
<comment type="subcellular location">
    <subcellularLocation>
        <location evidence="1">Nucleus</location>
    </subcellularLocation>
</comment>
<evidence type="ECO:0000256" key="3">
    <source>
        <dbReference type="ARBA" id="ARBA00022771"/>
    </source>
</evidence>
<dbReference type="GO" id="GO:0005634">
    <property type="term" value="C:nucleus"/>
    <property type="evidence" value="ECO:0007669"/>
    <property type="project" value="UniProtKB-SubCell"/>
</dbReference>
<evidence type="ECO:0000256" key="4">
    <source>
        <dbReference type="ARBA" id="ARBA00022833"/>
    </source>
</evidence>
<dbReference type="Proteomes" id="UP000789405">
    <property type="component" value="Unassembled WGS sequence"/>
</dbReference>
<evidence type="ECO:0000313" key="6">
    <source>
        <dbReference type="EMBL" id="CAG8527647.1"/>
    </source>
</evidence>
<dbReference type="PANTHER" id="PTHR46481:SF10">
    <property type="entry name" value="ZINC FINGER BED DOMAIN-CONTAINING PROTEIN 39"/>
    <property type="match status" value="1"/>
</dbReference>
<dbReference type="OrthoDB" id="2431589at2759"/>
<comment type="caution">
    <text evidence="6">The sequence shown here is derived from an EMBL/GenBank/DDBJ whole genome shotgun (WGS) entry which is preliminary data.</text>
</comment>
<keyword evidence="5" id="KW-0539">Nucleus</keyword>
<accession>A0A9N9FDH3</accession>
<dbReference type="PANTHER" id="PTHR46481">
    <property type="entry name" value="ZINC FINGER BED DOMAIN-CONTAINING PROTEIN 4"/>
    <property type="match status" value="1"/>
</dbReference>
<evidence type="ECO:0000256" key="5">
    <source>
        <dbReference type="ARBA" id="ARBA00023242"/>
    </source>
</evidence>
<dbReference type="SUPFAM" id="SSF53098">
    <property type="entry name" value="Ribonuclease H-like"/>
    <property type="match status" value="1"/>
</dbReference>
<keyword evidence="4" id="KW-0862">Zinc</keyword>
<dbReference type="AlphaFoldDB" id="A0A9N9FDH3"/>
<reference evidence="6" key="1">
    <citation type="submission" date="2021-06" db="EMBL/GenBank/DDBJ databases">
        <authorList>
            <person name="Kallberg Y."/>
            <person name="Tangrot J."/>
            <person name="Rosling A."/>
        </authorList>
    </citation>
    <scope>NUCLEOTIDE SEQUENCE</scope>
    <source>
        <strain evidence="6">MA453B</strain>
    </source>
</reference>
<evidence type="ECO:0000256" key="2">
    <source>
        <dbReference type="ARBA" id="ARBA00022723"/>
    </source>
</evidence>
<name>A0A9N9FDH3_9GLOM</name>
<organism evidence="6 7">
    <name type="scientific">Dentiscutata erythropus</name>
    <dbReference type="NCBI Taxonomy" id="1348616"/>
    <lineage>
        <taxon>Eukaryota</taxon>
        <taxon>Fungi</taxon>
        <taxon>Fungi incertae sedis</taxon>
        <taxon>Mucoromycota</taxon>
        <taxon>Glomeromycotina</taxon>
        <taxon>Glomeromycetes</taxon>
        <taxon>Diversisporales</taxon>
        <taxon>Gigasporaceae</taxon>
        <taxon>Dentiscutata</taxon>
    </lineage>
</organism>
<evidence type="ECO:0000313" key="7">
    <source>
        <dbReference type="Proteomes" id="UP000789405"/>
    </source>
</evidence>
<keyword evidence="3" id="KW-0863">Zinc-finger</keyword>
<gene>
    <name evidence="6" type="ORF">DERYTH_LOCUS4186</name>
</gene>
<sequence>MSQCTNLVSKVTCQFKESYTRKNIADKIYKILEEFGIETKIIVLTTDNDANMISTANYLSDKLILNDFCHYRNIAHILNLVVLADLNSLADSIKKLKKLIKVICKLTKNFEDLKNIVTLDEKPFLAPI</sequence>
<dbReference type="InterPro" id="IPR052035">
    <property type="entry name" value="ZnF_BED_domain_contain"/>
</dbReference>
<evidence type="ECO:0000256" key="1">
    <source>
        <dbReference type="ARBA" id="ARBA00004123"/>
    </source>
</evidence>
<keyword evidence="7" id="KW-1185">Reference proteome</keyword>